<evidence type="ECO:0000256" key="1">
    <source>
        <dbReference type="SAM" id="MobiDB-lite"/>
    </source>
</evidence>
<dbReference type="AlphaFoldDB" id="A0A0E9Q0S5"/>
<feature type="compositionally biased region" description="Basic residues" evidence="1">
    <location>
        <begin position="1"/>
        <end position="13"/>
    </location>
</feature>
<feature type="region of interest" description="Disordered" evidence="1">
    <location>
        <begin position="1"/>
        <end position="23"/>
    </location>
</feature>
<name>A0A0E9Q0S5_ANGAN</name>
<evidence type="ECO:0000313" key="2">
    <source>
        <dbReference type="EMBL" id="JAH10127.1"/>
    </source>
</evidence>
<reference evidence="2" key="2">
    <citation type="journal article" date="2015" name="Fish Shellfish Immunol.">
        <title>Early steps in the European eel (Anguilla anguilla)-Vibrio vulnificus interaction in the gills: Role of the RtxA13 toxin.</title>
        <authorList>
            <person name="Callol A."/>
            <person name="Pajuelo D."/>
            <person name="Ebbesson L."/>
            <person name="Teles M."/>
            <person name="MacKenzie S."/>
            <person name="Amaro C."/>
        </authorList>
    </citation>
    <scope>NUCLEOTIDE SEQUENCE</scope>
</reference>
<accession>A0A0E9Q0S5</accession>
<reference evidence="2" key="1">
    <citation type="submission" date="2014-11" db="EMBL/GenBank/DDBJ databases">
        <authorList>
            <person name="Amaro Gonzalez C."/>
        </authorList>
    </citation>
    <scope>NUCLEOTIDE SEQUENCE</scope>
</reference>
<sequence length="23" mass="2739">MPSRIRSLRKSPSTRRVVGGRWR</sequence>
<organism evidence="2">
    <name type="scientific">Anguilla anguilla</name>
    <name type="common">European freshwater eel</name>
    <name type="synonym">Muraena anguilla</name>
    <dbReference type="NCBI Taxonomy" id="7936"/>
    <lineage>
        <taxon>Eukaryota</taxon>
        <taxon>Metazoa</taxon>
        <taxon>Chordata</taxon>
        <taxon>Craniata</taxon>
        <taxon>Vertebrata</taxon>
        <taxon>Euteleostomi</taxon>
        <taxon>Actinopterygii</taxon>
        <taxon>Neopterygii</taxon>
        <taxon>Teleostei</taxon>
        <taxon>Anguilliformes</taxon>
        <taxon>Anguillidae</taxon>
        <taxon>Anguilla</taxon>
    </lineage>
</organism>
<proteinExistence type="predicted"/>
<dbReference type="EMBL" id="GBXM01098450">
    <property type="protein sequence ID" value="JAH10127.1"/>
    <property type="molecule type" value="Transcribed_RNA"/>
</dbReference>
<protein>
    <submittedName>
        <fullName evidence="2">Uncharacterized protein</fullName>
    </submittedName>
</protein>